<feature type="region of interest" description="Disordered" evidence="1">
    <location>
        <begin position="489"/>
        <end position="508"/>
    </location>
</feature>
<organism evidence="2">
    <name type="scientific">Entomoneis paludosa</name>
    <dbReference type="NCBI Taxonomy" id="265537"/>
    <lineage>
        <taxon>Eukaryota</taxon>
        <taxon>Sar</taxon>
        <taxon>Stramenopiles</taxon>
        <taxon>Ochrophyta</taxon>
        <taxon>Bacillariophyta</taxon>
        <taxon>Bacillariophyceae</taxon>
        <taxon>Bacillariophycidae</taxon>
        <taxon>Entomoneidaceae</taxon>
        <taxon>Entomoneis</taxon>
    </lineage>
</organism>
<dbReference type="EMBL" id="HBHT01011127">
    <property type="protein sequence ID" value="CAD9955788.1"/>
    <property type="molecule type" value="Transcribed_RNA"/>
</dbReference>
<sequence length="621" mass="69961">MAVKMFKLRRRRKQGSSVGSQSKDISESESSTTTISRRNGKPKKAASLRSNLSVTPSTPDNSRNGSIQSNSQSNTRGVSNSSVGSVTASTRSSSAPKRVRFGQVITRSYSRVIGDNPSCSSGAPVGLGWSYGKENSIEIDEYESNRKPRRSQIDLVLTRQEREEILLDWGASFQEIVDSIRSNIRQKNQRRHTVNTLGRYDKWEEMMESAGRRLKRTILLQKTSGQRAKELSAQVQPNFITVKGPHGDQTIQHHHHHHHHVQHQGQTHRVVYATADSNAEESKECISNSHHSHHHNIISDPQNTEGDTAPQDYVVQINDAERQNAGVAAVTTLSRIDRQDSMNGSNPSLSAPLFEIDVLDGTEVESRISYEDTIMYQQSYASRGGDDDDSYSSDGFGHLIRDTRHWYVDGRDGAPTVHRRVTPTIISEDDFFGSEQNQEQQHQIVFDQHGRPYLIDQYGQAFMIEAHQIVSEQQQPQNYYAEQPPFAGEQQYAGAPSDIDQEARGQQQQFVAESNYRHAQSEMDRGGFGQHPQQYLAEQQYRAAQASLDQPGGNGGNQPQQQLPYVMEQQFHNVQAAESQGVMEHSPQHHHHQMQFQNYAMQDQSPSSAPYLNTVMVQSWE</sequence>
<feature type="compositionally biased region" description="Basic residues" evidence="1">
    <location>
        <begin position="1"/>
        <end position="14"/>
    </location>
</feature>
<gene>
    <name evidence="2" type="ORF">APAL1065_LOCUS7480</name>
</gene>
<dbReference type="AlphaFoldDB" id="A0A7S2VGX4"/>
<evidence type="ECO:0000256" key="1">
    <source>
        <dbReference type="SAM" id="MobiDB-lite"/>
    </source>
</evidence>
<protein>
    <submittedName>
        <fullName evidence="2">Uncharacterized protein</fullName>
    </submittedName>
</protein>
<evidence type="ECO:0000313" key="2">
    <source>
        <dbReference type="EMBL" id="CAD9955788.1"/>
    </source>
</evidence>
<feature type="region of interest" description="Disordered" evidence="1">
    <location>
        <begin position="1"/>
        <end position="99"/>
    </location>
</feature>
<reference evidence="2" key="1">
    <citation type="submission" date="2021-01" db="EMBL/GenBank/DDBJ databases">
        <authorList>
            <person name="Corre E."/>
            <person name="Pelletier E."/>
            <person name="Niang G."/>
            <person name="Scheremetjew M."/>
            <person name="Finn R."/>
            <person name="Kale V."/>
            <person name="Holt S."/>
            <person name="Cochrane G."/>
            <person name="Meng A."/>
            <person name="Brown T."/>
            <person name="Cohen L."/>
        </authorList>
    </citation>
    <scope>NUCLEOTIDE SEQUENCE</scope>
    <source>
        <strain evidence="2">CCMP125</strain>
    </source>
</reference>
<feature type="compositionally biased region" description="Polar residues" evidence="1">
    <location>
        <begin position="48"/>
        <end position="95"/>
    </location>
</feature>
<proteinExistence type="predicted"/>
<feature type="region of interest" description="Disordered" evidence="1">
    <location>
        <begin position="289"/>
        <end position="308"/>
    </location>
</feature>
<name>A0A7S2VGX4_9STRA</name>
<accession>A0A7S2VGX4</accession>